<protein>
    <submittedName>
        <fullName evidence="10">FtsQ-type POTRA domain-containing protein</fullName>
    </submittedName>
</protein>
<name>A0A9D1RQX2_9CORY</name>
<keyword evidence="7" id="KW-0131">Cell cycle</keyword>
<evidence type="ECO:0000256" key="3">
    <source>
        <dbReference type="ARBA" id="ARBA00022618"/>
    </source>
</evidence>
<comment type="caution">
    <text evidence="10">The sequence shown here is derived from an EMBL/GenBank/DDBJ whole genome shotgun (WGS) entry which is preliminary data.</text>
</comment>
<dbReference type="PANTHER" id="PTHR37820:SF1">
    <property type="entry name" value="CELL DIVISION PROTEIN FTSQ"/>
    <property type="match status" value="1"/>
</dbReference>
<evidence type="ECO:0000256" key="5">
    <source>
        <dbReference type="ARBA" id="ARBA00022989"/>
    </source>
</evidence>
<dbReference type="EMBL" id="DXGC01000050">
    <property type="protein sequence ID" value="HIW91061.1"/>
    <property type="molecule type" value="Genomic_DNA"/>
</dbReference>
<gene>
    <name evidence="10" type="ORF">H9870_05290</name>
</gene>
<keyword evidence="5 8" id="KW-1133">Transmembrane helix</keyword>
<dbReference type="Pfam" id="PF08478">
    <property type="entry name" value="POTRA_1"/>
    <property type="match status" value="1"/>
</dbReference>
<keyword evidence="2" id="KW-1003">Cell membrane</keyword>
<feature type="transmembrane region" description="Helical" evidence="8">
    <location>
        <begin position="21"/>
        <end position="41"/>
    </location>
</feature>
<dbReference type="InterPro" id="IPR005548">
    <property type="entry name" value="Cell_div_FtsQ/DivIB_C"/>
</dbReference>
<organism evidence="10 11">
    <name type="scientific">Candidatus Corynebacterium avicola</name>
    <dbReference type="NCBI Taxonomy" id="2838527"/>
    <lineage>
        <taxon>Bacteria</taxon>
        <taxon>Bacillati</taxon>
        <taxon>Actinomycetota</taxon>
        <taxon>Actinomycetes</taxon>
        <taxon>Mycobacteriales</taxon>
        <taxon>Corynebacteriaceae</taxon>
        <taxon>Corynebacterium</taxon>
    </lineage>
</organism>
<dbReference type="AlphaFoldDB" id="A0A9D1RQX2"/>
<dbReference type="GO" id="GO:0005886">
    <property type="term" value="C:plasma membrane"/>
    <property type="evidence" value="ECO:0007669"/>
    <property type="project" value="TreeGrafter"/>
</dbReference>
<evidence type="ECO:0000256" key="2">
    <source>
        <dbReference type="ARBA" id="ARBA00022475"/>
    </source>
</evidence>
<evidence type="ECO:0000256" key="7">
    <source>
        <dbReference type="ARBA" id="ARBA00023306"/>
    </source>
</evidence>
<keyword evidence="4 8" id="KW-0812">Transmembrane</keyword>
<dbReference type="Gene3D" id="3.40.50.10960">
    <property type="match status" value="1"/>
</dbReference>
<dbReference type="InterPro" id="IPR050487">
    <property type="entry name" value="FtsQ_DivIB"/>
</dbReference>
<feature type="domain" description="POTRA" evidence="9">
    <location>
        <begin position="45"/>
        <end position="113"/>
    </location>
</feature>
<dbReference type="PANTHER" id="PTHR37820">
    <property type="entry name" value="CELL DIVISION PROTEIN DIVIB"/>
    <property type="match status" value="1"/>
</dbReference>
<evidence type="ECO:0000313" key="11">
    <source>
        <dbReference type="Proteomes" id="UP000824190"/>
    </source>
</evidence>
<reference evidence="10" key="2">
    <citation type="submission" date="2021-04" db="EMBL/GenBank/DDBJ databases">
        <authorList>
            <person name="Gilroy R."/>
        </authorList>
    </citation>
    <scope>NUCLEOTIDE SEQUENCE</scope>
    <source>
        <strain evidence="10">CHK32-1732</strain>
    </source>
</reference>
<comment type="subcellular location">
    <subcellularLocation>
        <location evidence="1">Membrane</location>
    </subcellularLocation>
</comment>
<keyword evidence="6 8" id="KW-0472">Membrane</keyword>
<evidence type="ECO:0000256" key="4">
    <source>
        <dbReference type="ARBA" id="ARBA00022692"/>
    </source>
</evidence>
<dbReference type="InterPro" id="IPR013685">
    <property type="entry name" value="POTRA_FtsQ_type"/>
</dbReference>
<dbReference type="PROSITE" id="PS51779">
    <property type="entry name" value="POTRA"/>
    <property type="match status" value="1"/>
</dbReference>
<evidence type="ECO:0000313" key="10">
    <source>
        <dbReference type="EMBL" id="HIW91061.1"/>
    </source>
</evidence>
<reference evidence="10" key="1">
    <citation type="journal article" date="2021" name="PeerJ">
        <title>Extensive microbial diversity within the chicken gut microbiome revealed by metagenomics and culture.</title>
        <authorList>
            <person name="Gilroy R."/>
            <person name="Ravi A."/>
            <person name="Getino M."/>
            <person name="Pursley I."/>
            <person name="Horton D.L."/>
            <person name="Alikhan N.F."/>
            <person name="Baker D."/>
            <person name="Gharbi K."/>
            <person name="Hall N."/>
            <person name="Watson M."/>
            <person name="Adriaenssens E.M."/>
            <person name="Foster-Nyarko E."/>
            <person name="Jarju S."/>
            <person name="Secka A."/>
            <person name="Antonio M."/>
            <person name="Oren A."/>
            <person name="Chaudhuri R.R."/>
            <person name="La Ragione R."/>
            <person name="Hildebrand F."/>
            <person name="Pallen M.J."/>
        </authorList>
    </citation>
    <scope>NUCLEOTIDE SEQUENCE</scope>
    <source>
        <strain evidence="10">CHK32-1732</strain>
    </source>
</reference>
<sequence>MAEENTRRPRRSRRPTRSRRPLLIVAAIALVIVVLAAVALLSPLLHLREVTVEGASQLDTEEVVTTSGLNEGENLLFTDTDAAAASVSGMPWVKSVTVSRSWPSTVVVDITEYHAVGYIEEDGEPSVVDESGTVFLRGAEPEGTTLIDAEDDDTDAVKAAAKVLAALDEGLLANVEEVDAASAEDITLRFASGREVHWGSADRAEEKAVATELVLTREGQEWNVSNPSVPSVR</sequence>
<evidence type="ECO:0000256" key="1">
    <source>
        <dbReference type="ARBA" id="ARBA00004370"/>
    </source>
</evidence>
<evidence type="ECO:0000256" key="6">
    <source>
        <dbReference type="ARBA" id="ARBA00023136"/>
    </source>
</evidence>
<proteinExistence type="predicted"/>
<dbReference type="Gene3D" id="3.10.20.310">
    <property type="entry name" value="membrane protein fhac"/>
    <property type="match status" value="1"/>
</dbReference>
<dbReference type="Proteomes" id="UP000824190">
    <property type="component" value="Unassembled WGS sequence"/>
</dbReference>
<dbReference type="Pfam" id="PF03799">
    <property type="entry name" value="FtsQ_DivIB_C"/>
    <property type="match status" value="1"/>
</dbReference>
<keyword evidence="3" id="KW-0132">Cell division</keyword>
<evidence type="ECO:0000256" key="8">
    <source>
        <dbReference type="SAM" id="Phobius"/>
    </source>
</evidence>
<dbReference type="GO" id="GO:0051301">
    <property type="term" value="P:cell division"/>
    <property type="evidence" value="ECO:0007669"/>
    <property type="project" value="UniProtKB-KW"/>
</dbReference>
<dbReference type="InterPro" id="IPR034746">
    <property type="entry name" value="POTRA"/>
</dbReference>
<accession>A0A9D1RQX2</accession>
<evidence type="ECO:0000259" key="9">
    <source>
        <dbReference type="PROSITE" id="PS51779"/>
    </source>
</evidence>